<reference evidence="13" key="1">
    <citation type="journal article" date="2014" name="Int. J. Syst. Evol. Microbiol.">
        <title>Complete genome sequence of Corynebacterium casei LMG S-19264T (=DSM 44701T), isolated from a smear-ripened cheese.</title>
        <authorList>
            <consortium name="US DOE Joint Genome Institute (JGI-PGF)"/>
            <person name="Walter F."/>
            <person name="Albersmeier A."/>
            <person name="Kalinowski J."/>
            <person name="Ruckert C."/>
        </authorList>
    </citation>
    <scope>NUCLEOTIDE SEQUENCE</scope>
    <source>
        <strain evidence="13">CGMCC 4.7278</strain>
    </source>
</reference>
<keyword evidence="4 9" id="KW-0547">Nucleotide-binding</keyword>
<dbReference type="GO" id="GO:0007165">
    <property type="term" value="P:signal transduction"/>
    <property type="evidence" value="ECO:0007669"/>
    <property type="project" value="TreeGrafter"/>
</dbReference>
<keyword evidence="3" id="KW-0808">Transferase</keyword>
<evidence type="ECO:0000256" key="1">
    <source>
        <dbReference type="ARBA" id="ARBA00012513"/>
    </source>
</evidence>
<evidence type="ECO:0000256" key="3">
    <source>
        <dbReference type="ARBA" id="ARBA00022679"/>
    </source>
</evidence>
<dbReference type="NCBIfam" id="NF033442">
    <property type="entry name" value="BREX_PglW"/>
    <property type="match status" value="1"/>
</dbReference>
<dbReference type="SUPFAM" id="SSF47789">
    <property type="entry name" value="C-terminal domain of RNA polymerase alpha subunit"/>
    <property type="match status" value="1"/>
</dbReference>
<dbReference type="InterPro" id="IPR011528">
    <property type="entry name" value="NERD"/>
</dbReference>
<dbReference type="InterPro" id="IPR049832">
    <property type="entry name" value="BREX_PglW"/>
</dbReference>
<dbReference type="SMART" id="SM00220">
    <property type="entry name" value="S_TKc"/>
    <property type="match status" value="1"/>
</dbReference>
<dbReference type="Gene3D" id="1.10.510.10">
    <property type="entry name" value="Transferase(Phosphotransferase) domain 1"/>
    <property type="match status" value="2"/>
</dbReference>
<evidence type="ECO:0000256" key="4">
    <source>
        <dbReference type="ARBA" id="ARBA00022741"/>
    </source>
</evidence>
<dbReference type="GO" id="GO:0004674">
    <property type="term" value="F:protein serine/threonine kinase activity"/>
    <property type="evidence" value="ECO:0007669"/>
    <property type="project" value="UniProtKB-KW"/>
</dbReference>
<dbReference type="PANTHER" id="PTHR43895">
    <property type="entry name" value="CALCIUM/CALMODULIN-DEPENDENT PROTEIN KINASE KINASE-RELATED"/>
    <property type="match status" value="1"/>
</dbReference>
<gene>
    <name evidence="13" type="ORF">GCM10011591_43810</name>
</gene>
<dbReference type="SUPFAM" id="SSF56112">
    <property type="entry name" value="Protein kinase-like (PK-like)"/>
    <property type="match status" value="2"/>
</dbReference>
<comment type="caution">
    <text evidence="13">The sequence shown here is derived from an EMBL/GenBank/DDBJ whole genome shotgun (WGS) entry which is preliminary data.</text>
</comment>
<dbReference type="InterPro" id="IPR011009">
    <property type="entry name" value="Kinase-like_dom_sf"/>
</dbReference>
<dbReference type="GO" id="GO:0005524">
    <property type="term" value="F:ATP binding"/>
    <property type="evidence" value="ECO:0007669"/>
    <property type="project" value="UniProtKB-UniRule"/>
</dbReference>
<feature type="domain" description="Protein kinase" evidence="11">
    <location>
        <begin position="193"/>
        <end position="484"/>
    </location>
</feature>
<dbReference type="PROSITE" id="PS00107">
    <property type="entry name" value="PROTEIN_KINASE_ATP"/>
    <property type="match status" value="1"/>
</dbReference>
<dbReference type="PANTHER" id="PTHR43895:SF32">
    <property type="entry name" value="SERINE_THREONINE-PROTEIN KINASE CHK1"/>
    <property type="match status" value="1"/>
</dbReference>
<dbReference type="PROSITE" id="PS50011">
    <property type="entry name" value="PROTEIN_KINASE_DOM"/>
    <property type="match status" value="2"/>
</dbReference>
<keyword evidence="2" id="KW-0723">Serine/threonine-protein kinase</keyword>
<protein>
    <recommendedName>
        <fullName evidence="1">non-specific serine/threonine protein kinase</fullName>
        <ecNumber evidence="1">2.7.11.1</ecNumber>
    </recommendedName>
</protein>
<evidence type="ECO:0000313" key="13">
    <source>
        <dbReference type="EMBL" id="GGK66896.1"/>
    </source>
</evidence>
<feature type="domain" description="NERD" evidence="12">
    <location>
        <begin position="12"/>
        <end position="129"/>
    </location>
</feature>
<dbReference type="Pfam" id="PF08378">
    <property type="entry name" value="NERD"/>
    <property type="match status" value="1"/>
</dbReference>
<evidence type="ECO:0000256" key="7">
    <source>
        <dbReference type="ARBA" id="ARBA00047899"/>
    </source>
</evidence>
<accession>A0A917VDU2</accession>
<dbReference type="Gene3D" id="3.30.200.20">
    <property type="entry name" value="Phosphorylase Kinase, domain 1"/>
    <property type="match status" value="2"/>
</dbReference>
<evidence type="ECO:0000313" key="14">
    <source>
        <dbReference type="Proteomes" id="UP000612956"/>
    </source>
</evidence>
<comment type="catalytic activity">
    <reaction evidence="7">
        <text>L-threonyl-[protein] + ATP = O-phospho-L-threonyl-[protein] + ADP + H(+)</text>
        <dbReference type="Rhea" id="RHEA:46608"/>
        <dbReference type="Rhea" id="RHEA-COMP:11060"/>
        <dbReference type="Rhea" id="RHEA-COMP:11605"/>
        <dbReference type="ChEBI" id="CHEBI:15378"/>
        <dbReference type="ChEBI" id="CHEBI:30013"/>
        <dbReference type="ChEBI" id="CHEBI:30616"/>
        <dbReference type="ChEBI" id="CHEBI:61977"/>
        <dbReference type="ChEBI" id="CHEBI:456216"/>
        <dbReference type="EC" id="2.7.11.1"/>
    </reaction>
</comment>
<keyword evidence="6 9" id="KW-0067">ATP-binding</keyword>
<reference evidence="13" key="2">
    <citation type="submission" date="2020-09" db="EMBL/GenBank/DDBJ databases">
        <authorList>
            <person name="Sun Q."/>
            <person name="Zhou Y."/>
        </authorList>
    </citation>
    <scope>NUCLEOTIDE SEQUENCE</scope>
    <source>
        <strain evidence="13">CGMCC 4.7278</strain>
    </source>
</reference>
<name>A0A917VDU2_9NOCA</name>
<sequence length="1485" mass="163145">MDDSRWETVTESSYEHERRGLEAIRAQLPNVDPWFAWSNFTFTAATGHIREVDLLVIAPNGVYMIELKDWVGRAHAEGTDWVQTTPQGRRVHRNPLHLVNQKSKEFASLIAANGVRQFVSSAVCLTNPGLKFDLPAGDRANTHTVKELVARLHAPPTDIRRHIDARLAKKLKKAIEEVGVRRSDADFVVGPYELERKPFDGGPTWQDYRAVHNELREPVRVRVYLRERGADEAARRSVDDAARREASVLRRFRHPGVVQLEHFDSAAHSAGPALIFRYHPKTLHLDDYLRTHAASLDIADRINLVRQLAETLRSAHSARLYHRALAPRSVHVIPQQGTTETEQWRTPRLQISDWQVATQRSGQTPGAMTRHAPTLLSAQHLSTGTDAYLAPEVGASSPDPVAMDVFGLGMLTYFLVTGKAPAHSKAELLARFESGEALRPSAMVDALADEIDFLVEIATEYRPADRLGSIAEFLDVLDQIEDALAPDEPEEDETADPLEADRGDTIGGRWLVRRRLGTGSTSRALLVEDLTTAKLAVLKVALSAERDDVLTREAAVLRNLRRHSGIIGLVDPGEVTLGSRKALVLEYVGDEQPTADGKEVAKKRTETVARELRDNGRLQVGRLENYGDYLFGALDFLEGEGVWHRDLKPDNIAIRVRPNRTRELVLIDFSLAGYPVQNTEAGTDGYLDPFIGVLTRGVYDAHAERYALAVTLHEMASGELPRWGDGSVLPRQLDAKDHPYPQVAADAFDPSIRDALVAFFRKALHREVAQRFPDLKPMRDAWRKIFLDAERTVPSRPSTHPAAPAPTEDSSPDEQRQQFADAATLETHLAQAGLTEQAEQFLYGLDVTTVGQLLAYGRQNLINAPGLGVRVRREIQDRLKSWGARLGQAEPESKPLDPASRKIAKVENKAAEDDAALRALSLDTLAARFVPEPNNNRTNASKVDALIRFLRIPGAGDVAGLDPWPTQKAVAESMNLTSGRVGQLIGQQRALWAKDPAVTILRDQVVDLLASFGRVAAATELADALLAQRGSQLRDRAQRRALALAAVRVVVETERFEPDEARLCTTQKRDAGTHPAVAVALEAGEDEPDAPGGPALAQYAIHLGETADALAKQETLPTAATVLDRLGAVTPPAGAFSLDEHRLVQVAVSTSRNAAATPRLEIYPRDLPLVRAVRLTQAGLVTLNPDTEYEEQPGLRAQTVFDRVLARFPELTIAGSTVDKPTPALTHALREAGFDVEVKTHPRFKERYLPVRSVSSSSLTAFPSRRQTNVNALGATRYSDDPGLSKAARAEELLTGAAIRDGFRVLTTPIAREGISRSGGSKPKANVVAELRDRFNARPISATSLFLEEMRALVVEGEKPTWETLLRADVAPPGSRGALKFSEFSRTAWGRVKAELSANLSGDGPLLMMDTHVFARYDAMHLLAELAEEARRGKGGLWLLCPQSDPARPPHLGTTAVPYQSALNEWIEVPASWISNEHRAAGVSA</sequence>
<evidence type="ECO:0000256" key="9">
    <source>
        <dbReference type="PROSITE-ProRule" id="PRU10141"/>
    </source>
</evidence>
<dbReference type="PROSITE" id="PS50965">
    <property type="entry name" value="NERD"/>
    <property type="match status" value="1"/>
</dbReference>
<evidence type="ECO:0000256" key="8">
    <source>
        <dbReference type="ARBA" id="ARBA00048679"/>
    </source>
</evidence>
<organism evidence="13 14">
    <name type="scientific">Nocardia camponoti</name>
    <dbReference type="NCBI Taxonomy" id="1616106"/>
    <lineage>
        <taxon>Bacteria</taxon>
        <taxon>Bacillati</taxon>
        <taxon>Actinomycetota</taxon>
        <taxon>Actinomycetes</taxon>
        <taxon>Mycobacteriales</taxon>
        <taxon>Nocardiaceae</taxon>
        <taxon>Nocardia</taxon>
    </lineage>
</organism>
<dbReference type="EMBL" id="BMMW01000005">
    <property type="protein sequence ID" value="GGK66896.1"/>
    <property type="molecule type" value="Genomic_DNA"/>
</dbReference>
<evidence type="ECO:0000259" key="12">
    <source>
        <dbReference type="PROSITE" id="PS50965"/>
    </source>
</evidence>
<evidence type="ECO:0000259" key="11">
    <source>
        <dbReference type="PROSITE" id="PS50011"/>
    </source>
</evidence>
<dbReference type="InterPro" id="IPR017441">
    <property type="entry name" value="Protein_kinase_ATP_BS"/>
</dbReference>
<feature type="binding site" evidence="9">
    <location>
        <position position="539"/>
    </location>
    <ligand>
        <name>ATP</name>
        <dbReference type="ChEBI" id="CHEBI:30616"/>
    </ligand>
</feature>
<feature type="domain" description="Protein kinase" evidence="11">
    <location>
        <begin position="510"/>
        <end position="787"/>
    </location>
</feature>
<comment type="catalytic activity">
    <reaction evidence="8">
        <text>L-seryl-[protein] + ATP = O-phospho-L-seryl-[protein] + ADP + H(+)</text>
        <dbReference type="Rhea" id="RHEA:17989"/>
        <dbReference type="Rhea" id="RHEA-COMP:9863"/>
        <dbReference type="Rhea" id="RHEA-COMP:11604"/>
        <dbReference type="ChEBI" id="CHEBI:15378"/>
        <dbReference type="ChEBI" id="CHEBI:29999"/>
        <dbReference type="ChEBI" id="CHEBI:30616"/>
        <dbReference type="ChEBI" id="CHEBI:83421"/>
        <dbReference type="ChEBI" id="CHEBI:456216"/>
        <dbReference type="EC" id="2.7.11.1"/>
    </reaction>
</comment>
<dbReference type="Pfam" id="PF00069">
    <property type="entry name" value="Pkinase"/>
    <property type="match status" value="2"/>
</dbReference>
<keyword evidence="14" id="KW-1185">Reference proteome</keyword>
<dbReference type="Gene3D" id="1.10.150.20">
    <property type="entry name" value="5' to 3' exonuclease, C-terminal subdomain"/>
    <property type="match status" value="1"/>
</dbReference>
<evidence type="ECO:0000256" key="10">
    <source>
        <dbReference type="SAM" id="MobiDB-lite"/>
    </source>
</evidence>
<evidence type="ECO:0000256" key="5">
    <source>
        <dbReference type="ARBA" id="ARBA00022777"/>
    </source>
</evidence>
<dbReference type="EC" id="2.7.11.1" evidence="1"/>
<evidence type="ECO:0000256" key="2">
    <source>
        <dbReference type="ARBA" id="ARBA00022527"/>
    </source>
</evidence>
<feature type="region of interest" description="Disordered" evidence="10">
    <location>
        <begin position="793"/>
        <end position="818"/>
    </location>
</feature>
<dbReference type="Proteomes" id="UP000612956">
    <property type="component" value="Unassembled WGS sequence"/>
</dbReference>
<dbReference type="InterPro" id="IPR000719">
    <property type="entry name" value="Prot_kinase_dom"/>
</dbReference>
<dbReference type="RefSeq" id="WP_188830920.1">
    <property type="nucleotide sequence ID" value="NZ_BMMW01000005.1"/>
</dbReference>
<keyword evidence="5 13" id="KW-0418">Kinase</keyword>
<evidence type="ECO:0000256" key="6">
    <source>
        <dbReference type="ARBA" id="ARBA00022840"/>
    </source>
</evidence>
<proteinExistence type="predicted"/>